<accession>A0A2L2XG77</accession>
<dbReference type="RefSeq" id="WP_128739172.1">
    <property type="nucleotide sequence ID" value="NZ_BFAV01000159.1"/>
</dbReference>
<keyword evidence="2" id="KW-1185">Reference proteome</keyword>
<name>A0A2L2XG77_9FIRM</name>
<reference evidence="2" key="1">
    <citation type="submission" date="2018-02" db="EMBL/GenBank/DDBJ databases">
        <title>Genome sequence of Desulfocucumis palustris strain NAW-5.</title>
        <authorList>
            <person name="Watanabe M."/>
            <person name="Kojima H."/>
            <person name="Fukui M."/>
        </authorList>
    </citation>
    <scope>NUCLEOTIDE SEQUENCE [LARGE SCALE GENOMIC DNA]</scope>
    <source>
        <strain evidence="2">NAW-5</strain>
    </source>
</reference>
<comment type="caution">
    <text evidence="1">The sequence shown here is derived from an EMBL/GenBank/DDBJ whole genome shotgun (WGS) entry which is preliminary data.</text>
</comment>
<dbReference type="AlphaFoldDB" id="A0A2L2XG77"/>
<protein>
    <submittedName>
        <fullName evidence="1">Uncharacterized protein</fullName>
    </submittedName>
</protein>
<evidence type="ECO:0000313" key="1">
    <source>
        <dbReference type="EMBL" id="GBF35337.1"/>
    </source>
</evidence>
<organism evidence="1 2">
    <name type="scientific">Desulfocucumis palustris</name>
    <dbReference type="NCBI Taxonomy" id="1898651"/>
    <lineage>
        <taxon>Bacteria</taxon>
        <taxon>Bacillati</taxon>
        <taxon>Bacillota</taxon>
        <taxon>Clostridia</taxon>
        <taxon>Eubacteriales</taxon>
        <taxon>Desulfocucumaceae</taxon>
        <taxon>Desulfocucumis</taxon>
    </lineage>
</organism>
<gene>
    <name evidence="1" type="ORF">DCCM_4460</name>
</gene>
<sequence>MPARKHDHRVEEILGLLGQGKTREEAARELGYKGYKSLHIKMTRHGFRWDRNAGRYLPVCKEKALTCPCPRQEPLGRAARIIELIGQGIGAKKAAQTLRFSDHREMAAYMAGKGYRWDPVQSNYFVRAKENIAEEKSGEQCLESAETDYTGSNNAGLFPNATRYLPLLEWLTAKQDKLEELLSGQDDSYNIPRFVIPGGFITKGVHMSQRLDQMVRDFSQEKKVSQREIFEVALVDFFRKYGYRREIDAMLKMTY</sequence>
<evidence type="ECO:0000313" key="2">
    <source>
        <dbReference type="Proteomes" id="UP000239549"/>
    </source>
</evidence>
<dbReference type="EMBL" id="BFAV01000159">
    <property type="protein sequence ID" value="GBF35337.1"/>
    <property type="molecule type" value="Genomic_DNA"/>
</dbReference>
<dbReference type="Proteomes" id="UP000239549">
    <property type="component" value="Unassembled WGS sequence"/>
</dbReference>
<dbReference type="OrthoDB" id="2373107at2"/>
<proteinExistence type="predicted"/>